<evidence type="ECO:0000313" key="2">
    <source>
        <dbReference type="EMBL" id="NME69004.1"/>
    </source>
</evidence>
<dbReference type="Proteomes" id="UP000576082">
    <property type="component" value="Unassembled WGS sequence"/>
</dbReference>
<dbReference type="RefSeq" id="WP_169657291.1">
    <property type="nucleotide sequence ID" value="NZ_JABANE010000033.1"/>
</dbReference>
<evidence type="ECO:0000256" key="1">
    <source>
        <dbReference type="SAM" id="SignalP"/>
    </source>
</evidence>
<proteinExistence type="predicted"/>
<sequence>MKNFAMKLLVIMLLMIHKITIADTVQLPCVNEVKIEKSWTTLADTAVLKLPSVSDEVDKSLGQVMKRGTKFNIELGYYFDGQEYLNQEFTGFVTRFHQTKPIKIELEDYAFLLKLKRVNKVWVKTDLKTVLNHLVSDTEIVLSEDVPNVELDKFRVSNINAFEALKKIKEEFGLTAYFRGKTLYAGLSLVENVGEVDYNFNRNIISENLTYRDFVDEAIEVKGKGIQPDNTVLEVTVGEPDGIQKKFTSYTARTKAELKVQAEEEMERLRLGRYEGGVKTFLFPYATFGMTANVVDEENPSKNGAFNIDKVTTTFSSNGGRKEIELGKKLT</sequence>
<accession>A0A7X9RUL6</accession>
<comment type="caution">
    <text evidence="2">The sequence shown here is derived from an EMBL/GenBank/DDBJ whole genome shotgun (WGS) entry which is preliminary data.</text>
</comment>
<name>A0A7X9RUL6_9BACT</name>
<keyword evidence="1" id="KW-0732">Signal</keyword>
<dbReference type="AlphaFoldDB" id="A0A7X9RUL6"/>
<protein>
    <submittedName>
        <fullName evidence="2">Uncharacterized protein</fullName>
    </submittedName>
</protein>
<feature type="chain" id="PRO_5031351294" evidence="1">
    <location>
        <begin position="23"/>
        <end position="331"/>
    </location>
</feature>
<evidence type="ECO:0000313" key="3">
    <source>
        <dbReference type="Proteomes" id="UP000576082"/>
    </source>
</evidence>
<keyword evidence="3" id="KW-1185">Reference proteome</keyword>
<gene>
    <name evidence="2" type="ORF">HHU12_13605</name>
</gene>
<feature type="signal peptide" evidence="1">
    <location>
        <begin position="1"/>
        <end position="22"/>
    </location>
</feature>
<organism evidence="2 3">
    <name type="scientific">Flammeovirga aprica JL-4</name>
    <dbReference type="NCBI Taxonomy" id="694437"/>
    <lineage>
        <taxon>Bacteria</taxon>
        <taxon>Pseudomonadati</taxon>
        <taxon>Bacteroidota</taxon>
        <taxon>Cytophagia</taxon>
        <taxon>Cytophagales</taxon>
        <taxon>Flammeovirgaceae</taxon>
        <taxon>Flammeovirga</taxon>
    </lineage>
</organism>
<dbReference type="EMBL" id="JABANE010000033">
    <property type="protein sequence ID" value="NME69004.1"/>
    <property type="molecule type" value="Genomic_DNA"/>
</dbReference>
<reference evidence="2 3" key="1">
    <citation type="submission" date="2020-04" db="EMBL/GenBank/DDBJ databases">
        <title>Flammeovirga sp. SR4, a novel species isolated from seawater.</title>
        <authorList>
            <person name="Wang X."/>
        </authorList>
    </citation>
    <scope>NUCLEOTIDE SEQUENCE [LARGE SCALE GENOMIC DNA]</scope>
    <source>
        <strain evidence="2 3">ATCC 23126</strain>
    </source>
</reference>